<reference evidence="2 3" key="1">
    <citation type="submission" date="2024-07" db="EMBL/GenBank/DDBJ databases">
        <authorList>
            <person name="Pitt A."/>
            <person name="Hahn M.W."/>
        </authorList>
    </citation>
    <scope>NUCLEOTIDE SEQUENCE [LARGE SCALE GENOMIC DNA]</scope>
    <source>
        <strain evidence="2 3">2-BAHN-186B</strain>
    </source>
</reference>
<protein>
    <submittedName>
        <fullName evidence="2">DUF1684 domain-containing protein</fullName>
    </submittedName>
</protein>
<keyword evidence="3" id="KW-1185">Reference proteome</keyword>
<dbReference type="InterPro" id="IPR012467">
    <property type="entry name" value="DUF1684"/>
</dbReference>
<dbReference type="PANTHER" id="PTHR41913">
    <property type="entry name" value="DUF1684 DOMAIN-CONTAINING PROTEIN"/>
    <property type="match status" value="1"/>
</dbReference>
<dbReference type="EMBL" id="JBEWZF010000002">
    <property type="protein sequence ID" value="MFL0298529.1"/>
    <property type="molecule type" value="Genomic_DNA"/>
</dbReference>
<feature type="chain" id="PRO_5046795626" evidence="1">
    <location>
        <begin position="19"/>
        <end position="271"/>
    </location>
</feature>
<evidence type="ECO:0000313" key="2">
    <source>
        <dbReference type="EMBL" id="MFL0298529.1"/>
    </source>
</evidence>
<evidence type="ECO:0000256" key="1">
    <source>
        <dbReference type="SAM" id="SignalP"/>
    </source>
</evidence>
<dbReference type="Proteomes" id="UP001623553">
    <property type="component" value="Unassembled WGS sequence"/>
</dbReference>
<accession>A0ABW8U043</accession>
<dbReference type="Pfam" id="PF07920">
    <property type="entry name" value="DUF1684"/>
    <property type="match status" value="1"/>
</dbReference>
<feature type="signal peptide" evidence="1">
    <location>
        <begin position="1"/>
        <end position="18"/>
    </location>
</feature>
<dbReference type="PANTHER" id="PTHR41913:SF1">
    <property type="entry name" value="DUF1684 DOMAIN-CONTAINING PROTEIN"/>
    <property type="match status" value="1"/>
</dbReference>
<evidence type="ECO:0000313" key="3">
    <source>
        <dbReference type="Proteomes" id="UP001623553"/>
    </source>
</evidence>
<comment type="caution">
    <text evidence="2">The sequence shown here is derived from an EMBL/GenBank/DDBJ whole genome shotgun (WGS) entry which is preliminary data.</text>
</comment>
<sequence length="271" mass="30131">MKKALIFLLLLSVFSAKSQDDYADFYAKREASLKSENGWLNLAGLFWLKEGENTIGGAESNDFVFPHAEATLGKVILQKNQVLYNGQVIFPYSGPKPTVISHQSLRWFIIQRGDKFAIRLRDLEGEYLKAFHGIEHFPSDAKWKIKAKFIPTAGKKVTIIDITGRSYQEDSPGLLEFVVYGKTYRLEAGPGETKEDFFVVFGDATNKTSTYGGGRFLDTKGFNADGTVTLDFNKAYNPPCAFTPFATCPLPTKENKLTLAIPAGEKNAGHH</sequence>
<gene>
    <name evidence="2" type="ORF">AAE961_06585</name>
</gene>
<keyword evidence="1" id="KW-0732">Signal</keyword>
<name>A0ABW8U043_9BACT</name>
<dbReference type="RefSeq" id="WP_406800341.1">
    <property type="nucleotide sequence ID" value="NZ_JBEWZF010000002.1"/>
</dbReference>
<proteinExistence type="predicted"/>
<organism evidence="2 3">
    <name type="scientific">Aquirufa novilacunae</name>
    <dbReference type="NCBI Taxonomy" id="3139305"/>
    <lineage>
        <taxon>Bacteria</taxon>
        <taxon>Pseudomonadati</taxon>
        <taxon>Bacteroidota</taxon>
        <taxon>Cytophagia</taxon>
        <taxon>Cytophagales</taxon>
        <taxon>Flectobacillaceae</taxon>
        <taxon>Aquirufa</taxon>
    </lineage>
</organism>